<evidence type="ECO:0000256" key="10">
    <source>
        <dbReference type="ARBA" id="ARBA00022840"/>
    </source>
</evidence>
<feature type="region of interest" description="Disordered" evidence="20">
    <location>
        <begin position="62"/>
        <end position="93"/>
    </location>
</feature>
<keyword evidence="11" id="KW-0648">Protein biosynthesis</keyword>
<dbReference type="SUPFAM" id="SSF52374">
    <property type="entry name" value="Nucleotidylyl transferase"/>
    <property type="match status" value="1"/>
</dbReference>
<dbReference type="Gene3D" id="3.90.740.10">
    <property type="entry name" value="Valyl/Leucyl/Isoleucyl-tRNA synthetase, editing domain"/>
    <property type="match status" value="1"/>
</dbReference>
<keyword evidence="6" id="KW-0963">Cytoplasm</keyword>
<dbReference type="CDD" id="cd00818">
    <property type="entry name" value="IleRS_core"/>
    <property type="match status" value="1"/>
</dbReference>
<evidence type="ECO:0000256" key="4">
    <source>
        <dbReference type="ARBA" id="ARBA00013165"/>
    </source>
</evidence>
<feature type="region of interest" description="Disordered" evidence="20">
    <location>
        <begin position="122"/>
        <end position="258"/>
    </location>
</feature>
<dbReference type="InterPro" id="IPR001412">
    <property type="entry name" value="aa-tRNA-synth_I_CS"/>
</dbReference>
<sequence>VRPKETDGSTVQTSSYHYYYYFYFCYYYYYALTITIILPTAAWGRRRGRRGLGRLIEMVEGSSNDGRERGKEERERMVEESRKECREGKEEERGRLIEVEESRKKCKEGKEEERGTLIEVEESRKECKEGKEEERGTLIEVEESRKECKEGKEEERGTLIEGEKDDGEEEKRRKENDEKQREEKEEDEEKLQKERDEDKLRKEKDKYEEKLRKEKDNNVDEDKRRKEKEDDNRKDKNRDNKCENSKKESDKIHDNPNTVEIEQQQEKTISDDHNNTFSSTSSPPILAKIRFPVSRVMSWSSSELCRAVSAVVPPLTAAAHKGQAGRVGVVGGSLEYTGAPYFAGISALRVGADLVHVFCQREAGVPLKSFSPELMVHPVLDGTDPLGEIEEQLGRLHVIVAGPGLGRRPTIFSTLSHVLQAARDRHLLLVLDADALFYLNDNFDTLQGYPNTLLTPNRVELARLYRSVMQTELKAEQVKAEHVQRLAKRLGVTVACKGAVDVIASGDIVVTCDLPGSPRRCGGQGDLLSGAAATFFYWAFGTAAASKEPPALPPSVLAAWAACALTRTAAVSAFGVHGRSTLTTDILTYLPKAFTTLFPDAKEIVPLPPHSLTAPTTCNTQPGGGSTRNRNCSIMVLTGEGLQSVPEVDKISFSQEELKVLELWKKIDVFQTCLKQSKGRPRFTFYDGPPFATGLPHYGHILAGTIKDVVTRWAHQTGHHVERRFGWDTHGLPVEYEIDKTHNINGPEDVAKMGIKKYNELCRGIVMRYADEWEKIVARLGRWIDFKNDYKTLYPWYMESIWWVFSQLYEKGLIYRGFKVMPFSTACSTPLSNFEAGQNYKDTQDPSVVVTFPLVEESEAALVAWTTTPWTLPSNLALCVNPEMDYVRVKGKTKERNGTYILMEARLVQLFKSEADYDVLAKYKGKQLEGIRYTPLFNYFKEKEKDGAFRVLCDGYVTSESGTGVVHQAPYFGEDDFRVCLAYGIISRDANAVCPVDDAGRFMPSVVDFKGLHVKVADPEIIKNLRTRGRLVISDTINHSYPYCWRSDTPLIYRAVPSWFVRVQHMQDKLLACNDKTYWVPSFVKEKRFANWLRDARDWAISRNRYWGTPIPLWVSEDFTEVVCIGSIAELEKLSGQKVTDLHRDNIDHITIPSAREGMPPLRRISEVFDCWFESGSMPYAQVHYPFENRREFDDCFPADFIAEGIDQTRGWFYTLLVISTALFGKPPFKNLVANGLVLAEDGQKMSKRKKNYPDPMEIVGKYGADALRLYLANSPSVRGENLRFKESDVFNLLKEVFIPWLNAYRFFVQQVERYQKDEGEVFSFDESVMGQSVNVMDQWILSFTQSLLNFVHQEMAAYRLYTVTPRLIKFVDNLTNWYVRFNRRRLKGESGKEDCLRALETLYSVLLSMVRVMAPFTPFITETMYQNLRRALKPGALGKGDYGSVHYLYVPQPMEKLICQEIEECVSILQSVVELGRYLRDKVNSPVKYPLPEVVVIHKDQKILDDVLRLESYIKEELNVKTVTVSTDKKMYGVALKADMNFKVLGARLKGDVKKVQQKVGELTDEEIQKMLNSGSIDILGHTIDSCDLNVRYSFSGEKAAELSSKYEAHADNTVLILLDITPSQEMLDEGLAREVVNRVQKLRKKAKLVPTDEVTVWYNVEKGSELARIVTSYSEYIENSTKTPCKPIAEKDGSPVLIEEAFKIKESTLMLTITKGFCQGWSSGVTSGEMSGSEGVNCPWVNIILDGSPRFGVNSCIATLLLENPLGNVVVTSCKQVMEEARTLFGFPQEHAKLYMERKPVDTTIPVSTLAGKTLVITCAQNKVPIGTSAIKPYCKFVNVEGHGKKGCVVLENPCGDGIMTQHAFTHCMYDIQVVKVHAEVTFVSEAPRAGAVTSRQP</sequence>
<dbReference type="SUPFAM" id="SSF53613">
    <property type="entry name" value="Ribokinase-like"/>
    <property type="match status" value="1"/>
</dbReference>
<dbReference type="EC" id="6.1.1.5" evidence="4"/>
<dbReference type="PROSITE" id="PS00178">
    <property type="entry name" value="AA_TRNA_LIGASE_I"/>
    <property type="match status" value="1"/>
</dbReference>
<comment type="similarity">
    <text evidence="3">Belongs to the class-I aminoacyl-tRNA synthetase family.</text>
</comment>
<dbReference type="GO" id="GO:0017101">
    <property type="term" value="C:aminoacyl-tRNA synthetase multienzyme complex"/>
    <property type="evidence" value="ECO:0007669"/>
    <property type="project" value="UniProtKB-ARBA"/>
</dbReference>
<keyword evidence="12" id="KW-0007">Acetylation</keyword>
<dbReference type="InterPro" id="IPR009080">
    <property type="entry name" value="tRNAsynth_Ia_anticodon-bd"/>
</dbReference>
<dbReference type="FunFam" id="3.40.50.620:FF:000050">
    <property type="entry name" value="Isoleucyl-tRNA synthetase,cytoplasmic"/>
    <property type="match status" value="1"/>
</dbReference>
<keyword evidence="9" id="KW-0547">Nucleotide-binding</keyword>
<dbReference type="HAMAP" id="MF_02003">
    <property type="entry name" value="Ile_tRNA_synth_type2"/>
    <property type="match status" value="1"/>
</dbReference>
<evidence type="ECO:0000256" key="11">
    <source>
        <dbReference type="ARBA" id="ARBA00022917"/>
    </source>
</evidence>
<gene>
    <name evidence="23" type="ORF">Pcinc_028528</name>
</gene>
<evidence type="ECO:0000259" key="22">
    <source>
        <dbReference type="PROSITE" id="PS51383"/>
    </source>
</evidence>
<evidence type="ECO:0000256" key="1">
    <source>
        <dbReference type="ARBA" id="ARBA00003170"/>
    </source>
</evidence>
<feature type="non-terminal residue" evidence="23">
    <location>
        <position position="1900"/>
    </location>
</feature>
<evidence type="ECO:0000256" key="7">
    <source>
        <dbReference type="ARBA" id="ARBA00022553"/>
    </source>
</evidence>
<dbReference type="Pfam" id="PF19302">
    <property type="entry name" value="DUF5915"/>
    <property type="match status" value="1"/>
</dbReference>
<evidence type="ECO:0000256" key="21">
    <source>
        <dbReference type="SAM" id="Phobius"/>
    </source>
</evidence>
<evidence type="ECO:0000313" key="24">
    <source>
        <dbReference type="Proteomes" id="UP001286313"/>
    </source>
</evidence>
<dbReference type="Gene3D" id="1.10.730.10">
    <property type="entry name" value="Isoleucyl-tRNA Synthetase, Domain 1"/>
    <property type="match status" value="1"/>
</dbReference>
<keyword evidence="8" id="KW-0436">Ligase</keyword>
<reference evidence="23" key="1">
    <citation type="submission" date="2023-10" db="EMBL/GenBank/DDBJ databases">
        <title>Genome assemblies of two species of porcelain crab, Petrolisthes cinctipes and Petrolisthes manimaculis (Anomura: Porcellanidae).</title>
        <authorList>
            <person name="Angst P."/>
        </authorList>
    </citation>
    <scope>NUCLEOTIDE SEQUENCE</scope>
    <source>
        <strain evidence="23">PB745_01</strain>
        <tissue evidence="23">Gill</tissue>
    </source>
</reference>
<dbReference type="Pfam" id="PF08264">
    <property type="entry name" value="Anticodon_1"/>
    <property type="match status" value="1"/>
</dbReference>
<keyword evidence="7" id="KW-0597">Phosphoprotein</keyword>
<feature type="compositionally biased region" description="Basic and acidic residues" evidence="20">
    <location>
        <begin position="65"/>
        <end position="93"/>
    </location>
</feature>
<evidence type="ECO:0000256" key="3">
    <source>
        <dbReference type="ARBA" id="ARBA00005594"/>
    </source>
</evidence>
<dbReference type="Pfam" id="PF00133">
    <property type="entry name" value="tRNA-synt_1"/>
    <property type="match status" value="1"/>
</dbReference>
<dbReference type="GO" id="GO:0005829">
    <property type="term" value="C:cytosol"/>
    <property type="evidence" value="ECO:0007669"/>
    <property type="project" value="UniProtKB-SubCell"/>
</dbReference>
<comment type="catalytic activity">
    <reaction evidence="17">
        <text>tRNA(Ile) + L-isoleucine + ATP = L-isoleucyl-tRNA(Ile) + AMP + diphosphate</text>
        <dbReference type="Rhea" id="RHEA:11060"/>
        <dbReference type="Rhea" id="RHEA-COMP:9666"/>
        <dbReference type="Rhea" id="RHEA-COMP:9695"/>
        <dbReference type="ChEBI" id="CHEBI:30616"/>
        <dbReference type="ChEBI" id="CHEBI:33019"/>
        <dbReference type="ChEBI" id="CHEBI:58045"/>
        <dbReference type="ChEBI" id="CHEBI:78442"/>
        <dbReference type="ChEBI" id="CHEBI:78528"/>
        <dbReference type="ChEBI" id="CHEBI:456215"/>
        <dbReference type="EC" id="6.1.1.5"/>
    </reaction>
</comment>
<dbReference type="FunFam" id="3.40.50.620:FF:000414">
    <property type="entry name" value="Isoleucine--tRNA ligase, cytoplasmic-like"/>
    <property type="match status" value="1"/>
</dbReference>
<name>A0AAE1K763_PETCI</name>
<dbReference type="Pfam" id="PF01256">
    <property type="entry name" value="Carb_kinase"/>
    <property type="match status" value="1"/>
</dbReference>
<dbReference type="InterPro" id="IPR014729">
    <property type="entry name" value="Rossmann-like_a/b/a_fold"/>
</dbReference>
<dbReference type="GO" id="GO:0047453">
    <property type="term" value="F:ATP-dependent NAD(P)H-hydrate dehydratase activity"/>
    <property type="evidence" value="ECO:0007669"/>
    <property type="project" value="UniProtKB-EC"/>
</dbReference>
<evidence type="ECO:0000256" key="20">
    <source>
        <dbReference type="SAM" id="MobiDB-lite"/>
    </source>
</evidence>
<dbReference type="GO" id="GO:0006428">
    <property type="term" value="P:isoleucyl-tRNA aminoacylation"/>
    <property type="evidence" value="ECO:0007669"/>
    <property type="project" value="InterPro"/>
</dbReference>
<dbReference type="Gene3D" id="3.40.1190.20">
    <property type="match status" value="1"/>
</dbReference>
<keyword evidence="21" id="KW-0472">Membrane</keyword>
<comment type="catalytic activity">
    <reaction evidence="16">
        <text>(6S)-NADPHX + ATP = ADP + phosphate + NADPH + H(+)</text>
        <dbReference type="Rhea" id="RHEA:32231"/>
        <dbReference type="ChEBI" id="CHEBI:15378"/>
        <dbReference type="ChEBI" id="CHEBI:30616"/>
        <dbReference type="ChEBI" id="CHEBI:43474"/>
        <dbReference type="ChEBI" id="CHEBI:57783"/>
        <dbReference type="ChEBI" id="CHEBI:64076"/>
        <dbReference type="ChEBI" id="CHEBI:456216"/>
        <dbReference type="EC" id="4.2.1.93"/>
    </reaction>
</comment>
<protein>
    <recommendedName>
        <fullName evidence="19">Isoleucine--tRNA ligase, cytoplasmic</fullName>
        <ecNumber evidence="5">4.2.1.93</ecNumber>
        <ecNumber evidence="4">6.1.1.5</ecNumber>
    </recommendedName>
    <alternativeName>
        <fullName evidence="15">Isoleucyl-tRNA synthetase</fullName>
    </alternativeName>
    <alternativeName>
        <fullName evidence="14">NAD(P)HX dehydratase</fullName>
    </alternativeName>
</protein>
<evidence type="ECO:0000256" key="2">
    <source>
        <dbReference type="ARBA" id="ARBA00004514"/>
    </source>
</evidence>
<keyword evidence="21" id="KW-0812">Transmembrane</keyword>
<dbReference type="Gene3D" id="3.40.50.620">
    <property type="entry name" value="HUPs"/>
    <property type="match status" value="2"/>
</dbReference>
<dbReference type="PANTHER" id="PTHR42780:SF1">
    <property type="entry name" value="ISOLEUCINE--TRNA LIGASE, CYTOPLASMIC"/>
    <property type="match status" value="1"/>
</dbReference>
<evidence type="ECO:0000256" key="8">
    <source>
        <dbReference type="ARBA" id="ARBA00022598"/>
    </source>
</evidence>
<evidence type="ECO:0000256" key="15">
    <source>
        <dbReference type="ARBA" id="ARBA00032665"/>
    </source>
</evidence>
<dbReference type="EC" id="4.2.1.93" evidence="5"/>
<dbReference type="GO" id="GO:0005524">
    <property type="term" value="F:ATP binding"/>
    <property type="evidence" value="ECO:0007669"/>
    <property type="project" value="UniProtKB-KW"/>
</dbReference>
<dbReference type="InterPro" id="IPR000631">
    <property type="entry name" value="CARKD"/>
</dbReference>
<evidence type="ECO:0000256" key="19">
    <source>
        <dbReference type="ARBA" id="ARBA00069879"/>
    </source>
</evidence>
<accession>A0AAE1K763</accession>
<evidence type="ECO:0000256" key="5">
    <source>
        <dbReference type="ARBA" id="ARBA00013249"/>
    </source>
</evidence>
<keyword evidence="24" id="KW-1185">Reference proteome</keyword>
<dbReference type="PROSITE" id="PS51383">
    <property type="entry name" value="YJEF_C_3"/>
    <property type="match status" value="1"/>
</dbReference>
<evidence type="ECO:0000256" key="14">
    <source>
        <dbReference type="ARBA" id="ARBA00029804"/>
    </source>
</evidence>
<evidence type="ECO:0000256" key="12">
    <source>
        <dbReference type="ARBA" id="ARBA00022990"/>
    </source>
</evidence>
<comment type="subunit">
    <text evidence="18">Part of a multisubunit complex that groups tRNA ligases for Arg (RARS1), Asp (DARS1), Gln (QARS1), Ile (IARS1), Leu (LARS1), Lys (KARS1), Met (MARS1) the bifunctional ligase for Glu and Pro (EPRS1) and the auxiliary subunits AIMP1/p43, AIMP2/p38 and EEF1E1/p18.</text>
</comment>
<dbReference type="Proteomes" id="UP001286313">
    <property type="component" value="Unassembled WGS sequence"/>
</dbReference>
<comment type="subcellular location">
    <subcellularLocation>
        <location evidence="2">Cytoplasm</location>
        <location evidence="2">Cytosol</location>
    </subcellularLocation>
</comment>
<proteinExistence type="inferred from homology"/>
<keyword evidence="13" id="KW-0030">Aminoacyl-tRNA synthetase</keyword>
<dbReference type="FunFam" id="1.10.730.10:FF:000004">
    <property type="entry name" value="Isoleucyl-tRNA synthetase, cytoplasmic"/>
    <property type="match status" value="1"/>
</dbReference>
<dbReference type="CDD" id="cd07961">
    <property type="entry name" value="Anticodon_Ia_Ile_ABEc"/>
    <property type="match status" value="1"/>
</dbReference>
<evidence type="ECO:0000256" key="6">
    <source>
        <dbReference type="ARBA" id="ARBA00022490"/>
    </source>
</evidence>
<comment type="function">
    <text evidence="1">Catalyzes the specific attachment of an amino acid to its cognate tRNA in a 2 step reaction: the amino acid (AA) is first activated by ATP to form AA-AMP and then transferred to the acceptor end of the tRNA.</text>
</comment>
<keyword evidence="21" id="KW-1133">Transmembrane helix</keyword>
<evidence type="ECO:0000313" key="23">
    <source>
        <dbReference type="EMBL" id="KAK3865899.1"/>
    </source>
</evidence>
<dbReference type="InterPro" id="IPR029056">
    <property type="entry name" value="Ribokinase-like"/>
</dbReference>
<feature type="compositionally biased region" description="Basic and acidic residues" evidence="20">
    <location>
        <begin position="122"/>
        <end position="162"/>
    </location>
</feature>
<dbReference type="InterPro" id="IPR033709">
    <property type="entry name" value="Anticodon_Ile_ABEc"/>
</dbReference>
<evidence type="ECO:0000256" key="17">
    <source>
        <dbReference type="ARBA" id="ARBA00048359"/>
    </source>
</evidence>
<dbReference type="InterPro" id="IPR002300">
    <property type="entry name" value="aa-tRNA-synth_Ia"/>
</dbReference>
<dbReference type="InterPro" id="IPR009008">
    <property type="entry name" value="Val/Leu/Ile-tRNA-synth_edit"/>
</dbReference>
<dbReference type="InterPro" id="IPR057033">
    <property type="entry name" value="Ubiquitin_IARS1"/>
</dbReference>
<dbReference type="EMBL" id="JAWQEG010003503">
    <property type="protein sequence ID" value="KAK3865899.1"/>
    <property type="molecule type" value="Genomic_DNA"/>
</dbReference>
<dbReference type="InterPro" id="IPR013155">
    <property type="entry name" value="M/V/L/I-tRNA-synth_anticd-bd"/>
</dbReference>
<comment type="caution">
    <text evidence="23">The sequence shown here is derived from an EMBL/GenBank/DDBJ whole genome shotgun (WGS) entry which is preliminary data.</text>
</comment>
<evidence type="ECO:0000256" key="13">
    <source>
        <dbReference type="ARBA" id="ARBA00023146"/>
    </source>
</evidence>
<feature type="compositionally biased region" description="Basic and acidic residues" evidence="20">
    <location>
        <begin position="169"/>
        <end position="183"/>
    </location>
</feature>
<dbReference type="GO" id="GO:0002161">
    <property type="term" value="F:aminoacyl-tRNA deacylase activity"/>
    <property type="evidence" value="ECO:0007669"/>
    <property type="project" value="InterPro"/>
</dbReference>
<evidence type="ECO:0000256" key="16">
    <source>
        <dbReference type="ARBA" id="ARBA00047472"/>
    </source>
</evidence>
<dbReference type="NCBIfam" id="TIGR00392">
    <property type="entry name" value="ileS"/>
    <property type="match status" value="1"/>
</dbReference>
<dbReference type="HAMAP" id="MF_01965">
    <property type="entry name" value="NADHX_dehydratase"/>
    <property type="match status" value="1"/>
</dbReference>
<evidence type="ECO:0000256" key="18">
    <source>
        <dbReference type="ARBA" id="ARBA00063494"/>
    </source>
</evidence>
<dbReference type="GO" id="GO:0000049">
    <property type="term" value="F:tRNA binding"/>
    <property type="evidence" value="ECO:0007669"/>
    <property type="project" value="InterPro"/>
</dbReference>
<feature type="compositionally biased region" description="Basic and acidic residues" evidence="20">
    <location>
        <begin position="190"/>
        <end position="254"/>
    </location>
</feature>
<feature type="transmembrane region" description="Helical" evidence="21">
    <location>
        <begin position="20"/>
        <end position="44"/>
    </location>
</feature>
<evidence type="ECO:0000256" key="9">
    <source>
        <dbReference type="ARBA" id="ARBA00022741"/>
    </source>
</evidence>
<feature type="domain" description="YjeF C-terminal" evidence="22">
    <location>
        <begin position="303"/>
        <end position="597"/>
    </location>
</feature>
<dbReference type="CDD" id="cd01171">
    <property type="entry name" value="YXKO-related"/>
    <property type="match status" value="1"/>
</dbReference>
<dbReference type="SUPFAM" id="SSF50677">
    <property type="entry name" value="ValRS/IleRS/LeuRS editing domain"/>
    <property type="match status" value="1"/>
</dbReference>
<dbReference type="NCBIfam" id="TIGR00196">
    <property type="entry name" value="yjeF_cterm"/>
    <property type="match status" value="1"/>
</dbReference>
<dbReference type="PRINTS" id="PR00984">
    <property type="entry name" value="TRNASYNTHILE"/>
</dbReference>
<dbReference type="InterPro" id="IPR023586">
    <property type="entry name" value="Ile-tRNA-ligase_type2"/>
</dbReference>
<dbReference type="GO" id="GO:0004822">
    <property type="term" value="F:isoleucine-tRNA ligase activity"/>
    <property type="evidence" value="ECO:0007669"/>
    <property type="project" value="UniProtKB-EC"/>
</dbReference>
<keyword evidence="10" id="KW-0067">ATP-binding</keyword>
<dbReference type="PANTHER" id="PTHR42780">
    <property type="entry name" value="SOLEUCYL-TRNA SYNTHETASE"/>
    <property type="match status" value="1"/>
</dbReference>
<organism evidence="23 24">
    <name type="scientific">Petrolisthes cinctipes</name>
    <name type="common">Flat porcelain crab</name>
    <dbReference type="NCBI Taxonomy" id="88211"/>
    <lineage>
        <taxon>Eukaryota</taxon>
        <taxon>Metazoa</taxon>
        <taxon>Ecdysozoa</taxon>
        <taxon>Arthropoda</taxon>
        <taxon>Crustacea</taxon>
        <taxon>Multicrustacea</taxon>
        <taxon>Malacostraca</taxon>
        <taxon>Eumalacostraca</taxon>
        <taxon>Eucarida</taxon>
        <taxon>Decapoda</taxon>
        <taxon>Pleocyemata</taxon>
        <taxon>Anomura</taxon>
        <taxon>Galatheoidea</taxon>
        <taxon>Porcellanidae</taxon>
        <taxon>Petrolisthes</taxon>
    </lineage>
</organism>
<dbReference type="Pfam" id="PF23567">
    <property type="entry name" value="Ubiquitin_IARS1"/>
    <property type="match status" value="1"/>
</dbReference>
<dbReference type="SUPFAM" id="SSF47323">
    <property type="entry name" value="Anticodon-binding domain of a subclass of class I aminoacyl-tRNA synthetases"/>
    <property type="match status" value="1"/>
</dbReference>
<dbReference type="InterPro" id="IPR002301">
    <property type="entry name" value="Ile-tRNA-ligase"/>
</dbReference>